<evidence type="ECO:0000313" key="2">
    <source>
        <dbReference type="EMBL" id="GKV28863.1"/>
    </source>
</evidence>
<dbReference type="InterPro" id="IPR012337">
    <property type="entry name" value="RNaseH-like_sf"/>
</dbReference>
<proteinExistence type="predicted"/>
<dbReference type="Pfam" id="PF05699">
    <property type="entry name" value="Dimer_Tnp_hAT"/>
    <property type="match status" value="1"/>
</dbReference>
<evidence type="ECO:0000259" key="1">
    <source>
        <dbReference type="Pfam" id="PF05699"/>
    </source>
</evidence>
<reference evidence="2 3" key="1">
    <citation type="journal article" date="2021" name="Commun. Biol.">
        <title>The genome of Shorea leprosula (Dipterocarpaceae) highlights the ecological relevance of drought in aseasonal tropical rainforests.</title>
        <authorList>
            <person name="Ng K.K.S."/>
            <person name="Kobayashi M.J."/>
            <person name="Fawcett J.A."/>
            <person name="Hatakeyama M."/>
            <person name="Paape T."/>
            <person name="Ng C.H."/>
            <person name="Ang C.C."/>
            <person name="Tnah L.H."/>
            <person name="Lee C.T."/>
            <person name="Nishiyama T."/>
            <person name="Sese J."/>
            <person name="O'Brien M.J."/>
            <person name="Copetti D."/>
            <person name="Mohd Noor M.I."/>
            <person name="Ong R.C."/>
            <person name="Putra M."/>
            <person name="Sireger I.Z."/>
            <person name="Indrioko S."/>
            <person name="Kosugi Y."/>
            <person name="Izuno A."/>
            <person name="Isagi Y."/>
            <person name="Lee S.L."/>
            <person name="Shimizu K.K."/>
        </authorList>
    </citation>
    <scope>NUCLEOTIDE SEQUENCE [LARGE SCALE GENOMIC DNA]</scope>
    <source>
        <strain evidence="2">214</strain>
    </source>
</reference>
<dbReference type="PANTHER" id="PTHR46481">
    <property type="entry name" value="ZINC FINGER BED DOMAIN-CONTAINING PROTEIN 4"/>
    <property type="match status" value="1"/>
</dbReference>
<sequence>MLKNQKLLGLKWYYVVGDGEDGQGVTQLSSWKFDKKGEELGDLVETCLKDWGVEKVYTITVDSASSNDRVVRVLKNALNKWSTSVLGGDELHMRCATHIIKLVVQDGAKLMNNSIASVKASYKYIRQSSQRKMRFKEVVEVEKIDAKKLLSLDVQHRWNSLYLMLDTIDKFEMAFEKYSRYDPAMRIELKFSLGFPSCIDWERIRRLVMFLEPFDFMIEKVSRSLYTISNLYFPIICEVDRLLKLWGNYANLSQMVMKMKDKMFGEVKGTAYGEMVRAECFKLFEAYKRQHYSNNVLERYKEEIECNAEKSELEKYLSDETEPFDEEFDILKWWKVHGPRFSILASMDRDVLVVSISTVAFEAAFSIGGLVLDPFRSFLTPRMTQALICTQDWLRSREKQASNLENENTLRNMEKEMEKL</sequence>
<comment type="caution">
    <text evidence="2">The sequence shown here is derived from an EMBL/GenBank/DDBJ whole genome shotgun (WGS) entry which is preliminary data.</text>
</comment>
<name>A0AAV5KWD6_9ROSI</name>
<dbReference type="GO" id="GO:0046983">
    <property type="term" value="F:protein dimerization activity"/>
    <property type="evidence" value="ECO:0007669"/>
    <property type="project" value="InterPro"/>
</dbReference>
<dbReference type="EMBL" id="BPVZ01000080">
    <property type="protein sequence ID" value="GKV28863.1"/>
    <property type="molecule type" value="Genomic_DNA"/>
</dbReference>
<dbReference type="SUPFAM" id="SSF53098">
    <property type="entry name" value="Ribonuclease H-like"/>
    <property type="match status" value="1"/>
</dbReference>
<dbReference type="Proteomes" id="UP001054252">
    <property type="component" value="Unassembled WGS sequence"/>
</dbReference>
<organism evidence="2 3">
    <name type="scientific">Rubroshorea leprosula</name>
    <dbReference type="NCBI Taxonomy" id="152421"/>
    <lineage>
        <taxon>Eukaryota</taxon>
        <taxon>Viridiplantae</taxon>
        <taxon>Streptophyta</taxon>
        <taxon>Embryophyta</taxon>
        <taxon>Tracheophyta</taxon>
        <taxon>Spermatophyta</taxon>
        <taxon>Magnoliopsida</taxon>
        <taxon>eudicotyledons</taxon>
        <taxon>Gunneridae</taxon>
        <taxon>Pentapetalae</taxon>
        <taxon>rosids</taxon>
        <taxon>malvids</taxon>
        <taxon>Malvales</taxon>
        <taxon>Dipterocarpaceae</taxon>
        <taxon>Rubroshorea</taxon>
    </lineage>
</organism>
<accession>A0AAV5KWD6</accession>
<feature type="domain" description="HAT C-terminal dimerisation" evidence="1">
    <location>
        <begin position="312"/>
        <end position="394"/>
    </location>
</feature>
<dbReference type="PANTHER" id="PTHR46481:SF7">
    <property type="entry name" value="ZINC FINGER BED DOMAIN-CONTAINING PROTEIN RICESLEEPER 2-LIKE"/>
    <property type="match status" value="1"/>
</dbReference>
<keyword evidence="3" id="KW-1185">Reference proteome</keyword>
<evidence type="ECO:0000313" key="3">
    <source>
        <dbReference type="Proteomes" id="UP001054252"/>
    </source>
</evidence>
<dbReference type="InterPro" id="IPR008906">
    <property type="entry name" value="HATC_C_dom"/>
</dbReference>
<dbReference type="InterPro" id="IPR052035">
    <property type="entry name" value="ZnF_BED_domain_contain"/>
</dbReference>
<protein>
    <recommendedName>
        <fullName evidence="1">HAT C-terminal dimerisation domain-containing protein</fullName>
    </recommendedName>
</protein>
<gene>
    <name evidence="2" type="ORF">SLEP1_g37853</name>
</gene>
<dbReference type="AlphaFoldDB" id="A0AAV5KWD6"/>